<accession>A0A2T0XRP5</accession>
<dbReference type="PANTHER" id="PTHR42928">
    <property type="entry name" value="TRICARBOXYLATE-BINDING PROTEIN"/>
    <property type="match status" value="1"/>
</dbReference>
<evidence type="ECO:0000256" key="1">
    <source>
        <dbReference type="ARBA" id="ARBA00006987"/>
    </source>
</evidence>
<dbReference type="PANTHER" id="PTHR42928:SF5">
    <property type="entry name" value="BLR1237 PROTEIN"/>
    <property type="match status" value="1"/>
</dbReference>
<protein>
    <submittedName>
        <fullName evidence="3">Tripartite-type tricarboxylate transporter receptor subunit TctC</fullName>
    </submittedName>
</protein>
<evidence type="ECO:0000256" key="2">
    <source>
        <dbReference type="SAM" id="SignalP"/>
    </source>
</evidence>
<dbReference type="Gene3D" id="3.40.190.10">
    <property type="entry name" value="Periplasmic binding protein-like II"/>
    <property type="match status" value="1"/>
</dbReference>
<dbReference type="InterPro" id="IPR005064">
    <property type="entry name" value="BUG"/>
</dbReference>
<dbReference type="EMBL" id="PVTV01000001">
    <property type="protein sequence ID" value="PRZ01587.1"/>
    <property type="molecule type" value="Genomic_DNA"/>
</dbReference>
<evidence type="ECO:0000313" key="4">
    <source>
        <dbReference type="Proteomes" id="UP000238308"/>
    </source>
</evidence>
<keyword evidence="2" id="KW-0732">Signal</keyword>
<dbReference type="Pfam" id="PF03401">
    <property type="entry name" value="TctC"/>
    <property type="match status" value="1"/>
</dbReference>
<comment type="caution">
    <text evidence="3">The sequence shown here is derived from an EMBL/GenBank/DDBJ whole genome shotgun (WGS) entry which is preliminary data.</text>
</comment>
<reference evidence="3 4" key="1">
    <citation type="submission" date="2018-03" db="EMBL/GenBank/DDBJ databases">
        <title>Genomic Encyclopedia of Type Strains, Phase III (KMG-III): the genomes of soil and plant-associated and newly described type strains.</title>
        <authorList>
            <person name="Whitman W."/>
        </authorList>
    </citation>
    <scope>NUCLEOTIDE SEQUENCE [LARGE SCALE GENOMIC DNA]</scope>
    <source>
        <strain evidence="3 4">MWH-P2sevCIIIb</strain>
    </source>
</reference>
<name>A0A2T0XRP5_9BURK</name>
<dbReference type="SUPFAM" id="SSF53850">
    <property type="entry name" value="Periplasmic binding protein-like II"/>
    <property type="match status" value="1"/>
</dbReference>
<dbReference type="Proteomes" id="UP000238308">
    <property type="component" value="Unassembled WGS sequence"/>
</dbReference>
<evidence type="ECO:0000313" key="3">
    <source>
        <dbReference type="EMBL" id="PRZ01587.1"/>
    </source>
</evidence>
<comment type="similarity">
    <text evidence="1">Belongs to the UPF0065 (bug) family.</text>
</comment>
<feature type="chain" id="PRO_5015634248" evidence="2">
    <location>
        <begin position="32"/>
        <end position="333"/>
    </location>
</feature>
<proteinExistence type="inferred from homology"/>
<dbReference type="CDD" id="cd13578">
    <property type="entry name" value="PBP2_Bug27"/>
    <property type="match status" value="1"/>
</dbReference>
<dbReference type="PIRSF" id="PIRSF017082">
    <property type="entry name" value="YflP"/>
    <property type="match status" value="1"/>
</dbReference>
<dbReference type="OrthoDB" id="8835413at2"/>
<keyword evidence="4" id="KW-1185">Reference proteome</keyword>
<feature type="signal peptide" evidence="2">
    <location>
        <begin position="1"/>
        <end position="31"/>
    </location>
</feature>
<gene>
    <name evidence="3" type="ORF">BCM14_0097</name>
</gene>
<dbReference type="InterPro" id="IPR042100">
    <property type="entry name" value="Bug_dom1"/>
</dbReference>
<dbReference type="AlphaFoldDB" id="A0A2T0XRP5"/>
<sequence>MQTLNQLCRALRRFVLVLGFSSLAATSYTFATETPEQYPTRPIKIIVGFAPGGGSDFIARIVAKKLTEKLGQTVFIENKPGAGGNLGAEIALKAPNDGYTLFLAAASYTVNANLYSLPFDPIKDITPIAVLAAGPFIVSANPKTGFKTLPALVDFAKKNPGKLSYASAGSGSITHVGTEYFLSVADLDVLHVPYKGTSPALTDTVGGQVQMIFGTVASTLPHVSSGKLTALAVTTPTRLAALPNVPTVAESGYPGFDVLVWHGLIGPKGIPAPIVNKINQAIRESLSDEQTTAQFASDGLTARPDTPEQFASLIAEEIKRWGKLIKERNITLR</sequence>
<organism evidence="3 4">
    <name type="scientific">Jezberella montanilacus</name>
    <dbReference type="NCBI Taxonomy" id="323426"/>
    <lineage>
        <taxon>Bacteria</taxon>
        <taxon>Pseudomonadati</taxon>
        <taxon>Pseudomonadota</taxon>
        <taxon>Betaproteobacteria</taxon>
        <taxon>Burkholderiales</taxon>
        <taxon>Alcaligenaceae</taxon>
        <taxon>Jezberella</taxon>
    </lineage>
</organism>
<keyword evidence="3" id="KW-0675">Receptor</keyword>
<dbReference type="Gene3D" id="3.40.190.150">
    <property type="entry name" value="Bordetella uptake gene, domain 1"/>
    <property type="match status" value="1"/>
</dbReference>
<dbReference type="RefSeq" id="WP_106226033.1">
    <property type="nucleotide sequence ID" value="NZ_PVTV01000001.1"/>
</dbReference>